<dbReference type="SUPFAM" id="SSF55120">
    <property type="entry name" value="Pseudouridine synthase"/>
    <property type="match status" value="1"/>
</dbReference>
<evidence type="ECO:0000256" key="2">
    <source>
        <dbReference type="ARBA" id="ARBA00023235"/>
    </source>
</evidence>
<dbReference type="CDD" id="cd02553">
    <property type="entry name" value="PseudoU_synth_RsuA"/>
    <property type="match status" value="1"/>
</dbReference>
<evidence type="ECO:0000256" key="5">
    <source>
        <dbReference type="ARBA" id="ARBA00038922"/>
    </source>
</evidence>
<dbReference type="EMBL" id="QGKL01000044">
    <property type="protein sequence ID" value="PWQ93001.1"/>
    <property type="molecule type" value="Genomic_DNA"/>
</dbReference>
<dbReference type="InterPro" id="IPR002942">
    <property type="entry name" value="S4_RNA-bd"/>
</dbReference>
<dbReference type="NCBIfam" id="TIGR00093">
    <property type="entry name" value="pseudouridine synthase"/>
    <property type="match status" value="1"/>
</dbReference>
<reference evidence="14 15" key="1">
    <citation type="submission" date="2018-05" db="EMBL/GenBank/DDBJ databases">
        <title>Leucothrix arctica sp. nov., isolated from Arctic seawater.</title>
        <authorList>
            <person name="Choi A."/>
            <person name="Baek K."/>
        </authorList>
    </citation>
    <scope>NUCLEOTIDE SEQUENCE [LARGE SCALE GENOMIC DNA]</scope>
    <source>
        <strain evidence="14 15">IMCC9719</strain>
    </source>
</reference>
<dbReference type="InterPro" id="IPR036986">
    <property type="entry name" value="S4_RNA-bd_sf"/>
</dbReference>
<feature type="domain" description="RNA-binding S4" evidence="13">
    <location>
        <begin position="1"/>
        <end position="63"/>
    </location>
</feature>
<dbReference type="Gene3D" id="3.30.70.1560">
    <property type="entry name" value="Alpha-L RNA-binding motif"/>
    <property type="match status" value="1"/>
</dbReference>
<dbReference type="SMART" id="SM00363">
    <property type="entry name" value="S4"/>
    <property type="match status" value="1"/>
</dbReference>
<gene>
    <name evidence="14" type="ORF">DKT75_21550</name>
</gene>
<dbReference type="PROSITE" id="PS50889">
    <property type="entry name" value="S4"/>
    <property type="match status" value="1"/>
</dbReference>
<evidence type="ECO:0000259" key="13">
    <source>
        <dbReference type="SMART" id="SM00363"/>
    </source>
</evidence>
<evidence type="ECO:0000256" key="1">
    <source>
        <dbReference type="ARBA" id="ARBA00008348"/>
    </source>
</evidence>
<accession>A0A317C483</accession>
<dbReference type="InterPro" id="IPR006145">
    <property type="entry name" value="PsdUridine_synth_RsuA/RluA"/>
</dbReference>
<protein>
    <recommendedName>
        <fullName evidence="6">Dual-specificity RNA pseudouridine synthase RluF</fullName>
        <ecNumber evidence="5">5.4.99.21</ecNumber>
    </recommendedName>
    <alternativeName>
        <fullName evidence="8">23S rRNA pseudouridine(2604) synthase</fullName>
    </alternativeName>
    <alternativeName>
        <fullName evidence="10">Ribosomal large subunit pseudouridine synthase F</fullName>
    </alternativeName>
    <alternativeName>
        <fullName evidence="9">rRNA pseudouridylate synthase F</fullName>
    </alternativeName>
    <alternativeName>
        <fullName evidence="11">rRNA-uridine isomerase F</fullName>
    </alternativeName>
    <alternativeName>
        <fullName evidence="7">tRNA(Tyr) pseudouridine(35) synthase</fullName>
    </alternativeName>
</protein>
<dbReference type="GO" id="GO:0005829">
    <property type="term" value="C:cytosol"/>
    <property type="evidence" value="ECO:0007669"/>
    <property type="project" value="UniProtKB-ARBA"/>
</dbReference>
<evidence type="ECO:0000313" key="14">
    <source>
        <dbReference type="EMBL" id="PWQ93001.1"/>
    </source>
</evidence>
<dbReference type="PANTHER" id="PTHR47683:SF2">
    <property type="entry name" value="RNA-BINDING S4 DOMAIN-CONTAINING PROTEIN"/>
    <property type="match status" value="1"/>
</dbReference>
<evidence type="ECO:0000256" key="6">
    <source>
        <dbReference type="ARBA" id="ARBA00039989"/>
    </source>
</evidence>
<evidence type="ECO:0000256" key="9">
    <source>
        <dbReference type="ARBA" id="ARBA00042843"/>
    </source>
</evidence>
<dbReference type="InterPro" id="IPR020103">
    <property type="entry name" value="PsdUridine_synth_cat_dom_sf"/>
</dbReference>
<dbReference type="FunFam" id="3.30.70.1560:FF:000001">
    <property type="entry name" value="Pseudouridine synthase"/>
    <property type="match status" value="1"/>
</dbReference>
<evidence type="ECO:0000256" key="11">
    <source>
        <dbReference type="ARBA" id="ARBA00043147"/>
    </source>
</evidence>
<comment type="catalytic activity">
    <reaction evidence="3">
        <text>uridine(35) in tRNA(Tyr) = pseudouridine(35) in tRNA(Tyr)</text>
        <dbReference type="Rhea" id="RHEA:60556"/>
        <dbReference type="Rhea" id="RHEA-COMP:15607"/>
        <dbReference type="Rhea" id="RHEA-COMP:15608"/>
        <dbReference type="ChEBI" id="CHEBI:65314"/>
        <dbReference type="ChEBI" id="CHEBI:65315"/>
    </reaction>
</comment>
<dbReference type="Pfam" id="PF01479">
    <property type="entry name" value="S4"/>
    <property type="match status" value="1"/>
</dbReference>
<dbReference type="CDD" id="cd00165">
    <property type="entry name" value="S4"/>
    <property type="match status" value="1"/>
</dbReference>
<evidence type="ECO:0000256" key="3">
    <source>
        <dbReference type="ARBA" id="ARBA00036390"/>
    </source>
</evidence>
<keyword evidence="2" id="KW-0413">Isomerase</keyword>
<evidence type="ECO:0000256" key="10">
    <source>
        <dbReference type="ARBA" id="ARBA00042890"/>
    </source>
</evidence>
<dbReference type="GO" id="GO:0000455">
    <property type="term" value="P:enzyme-directed rRNA pseudouridine synthesis"/>
    <property type="evidence" value="ECO:0007669"/>
    <property type="project" value="UniProtKB-ARBA"/>
</dbReference>
<evidence type="ECO:0000256" key="12">
    <source>
        <dbReference type="PROSITE-ProRule" id="PRU00182"/>
    </source>
</evidence>
<dbReference type="InterPro" id="IPR042092">
    <property type="entry name" value="PsdUridine_s_RsuA/RluB/E/F_cat"/>
</dbReference>
<sequence>MRLDKLLSNASNLTRSQAVKAIKDGDVLVDGEAVTKGAAKVTEENLVTYLGTQITEPKPRYYMLNKPVDCVSANRDKNSLTVFDHLLVPRRDQLHVAGRLDRDTTGLILATDDGQWSHRLTSPKHEHFKRYRVTLVGPLTDDEIVKLEQGVMLDGEVKLTKPAIVEVISPKVINLSISEGRYHQVKRMMEAVDNEVMELHRETIAHITLDPDLAPGKWRALTEEEISLS</sequence>
<dbReference type="Pfam" id="PF00849">
    <property type="entry name" value="PseudoU_synth_2"/>
    <property type="match status" value="1"/>
</dbReference>
<comment type="catalytic activity">
    <reaction evidence="4">
        <text>uridine(2604) in 23S rRNA = pseudouridine(2604) in 23S rRNA</text>
        <dbReference type="Rhea" id="RHEA:38875"/>
        <dbReference type="Rhea" id="RHEA-COMP:10093"/>
        <dbReference type="Rhea" id="RHEA-COMP:10094"/>
        <dbReference type="ChEBI" id="CHEBI:65314"/>
        <dbReference type="ChEBI" id="CHEBI:65315"/>
        <dbReference type="EC" id="5.4.99.21"/>
    </reaction>
</comment>
<dbReference type="InterPro" id="IPR020094">
    <property type="entry name" value="TruA/RsuA/RluB/E/F_N"/>
</dbReference>
<comment type="similarity">
    <text evidence="1">Belongs to the pseudouridine synthase RsuA family.</text>
</comment>
<name>A0A317C483_9GAMM</name>
<organism evidence="14 15">
    <name type="scientific">Leucothrix arctica</name>
    <dbReference type="NCBI Taxonomy" id="1481894"/>
    <lineage>
        <taxon>Bacteria</taxon>
        <taxon>Pseudomonadati</taxon>
        <taxon>Pseudomonadota</taxon>
        <taxon>Gammaproteobacteria</taxon>
        <taxon>Thiotrichales</taxon>
        <taxon>Thiotrichaceae</taxon>
        <taxon>Leucothrix</taxon>
    </lineage>
</organism>
<dbReference type="PANTHER" id="PTHR47683">
    <property type="entry name" value="PSEUDOURIDINE SYNTHASE FAMILY PROTEIN-RELATED"/>
    <property type="match status" value="1"/>
</dbReference>
<dbReference type="InterPro" id="IPR050343">
    <property type="entry name" value="RsuA_PseudoU_synthase"/>
</dbReference>
<comment type="caution">
    <text evidence="14">The sequence shown here is derived from an EMBL/GenBank/DDBJ whole genome shotgun (WGS) entry which is preliminary data.</text>
</comment>
<dbReference type="EC" id="5.4.99.21" evidence="5"/>
<dbReference type="AlphaFoldDB" id="A0A317C483"/>
<dbReference type="Gene3D" id="3.30.70.580">
    <property type="entry name" value="Pseudouridine synthase I, catalytic domain, N-terminal subdomain"/>
    <property type="match status" value="1"/>
</dbReference>
<evidence type="ECO:0000256" key="7">
    <source>
        <dbReference type="ARBA" id="ARBA00041420"/>
    </source>
</evidence>
<dbReference type="Gene3D" id="3.10.290.10">
    <property type="entry name" value="RNA-binding S4 domain"/>
    <property type="match status" value="1"/>
</dbReference>
<proteinExistence type="inferred from homology"/>
<dbReference type="GO" id="GO:0003723">
    <property type="term" value="F:RNA binding"/>
    <property type="evidence" value="ECO:0007669"/>
    <property type="project" value="UniProtKB-KW"/>
</dbReference>
<dbReference type="SUPFAM" id="SSF55174">
    <property type="entry name" value="Alpha-L RNA-binding motif"/>
    <property type="match status" value="1"/>
</dbReference>
<dbReference type="OrthoDB" id="9807213at2"/>
<evidence type="ECO:0000256" key="8">
    <source>
        <dbReference type="ARBA" id="ARBA00041697"/>
    </source>
</evidence>
<evidence type="ECO:0000256" key="4">
    <source>
        <dbReference type="ARBA" id="ARBA00036535"/>
    </source>
</evidence>
<keyword evidence="12" id="KW-0694">RNA-binding</keyword>
<evidence type="ECO:0000313" key="15">
    <source>
        <dbReference type="Proteomes" id="UP000245506"/>
    </source>
</evidence>
<keyword evidence="15" id="KW-1185">Reference proteome</keyword>
<dbReference type="InterPro" id="IPR000748">
    <property type="entry name" value="PsdUridine_synth_RsuA/RluB/E/F"/>
</dbReference>
<dbReference type="GO" id="GO:0160138">
    <property type="term" value="F:23S rRNA pseudouridine(2604) synthase activity"/>
    <property type="evidence" value="ECO:0007669"/>
    <property type="project" value="UniProtKB-EC"/>
</dbReference>
<dbReference type="Proteomes" id="UP000245506">
    <property type="component" value="Unassembled WGS sequence"/>
</dbReference>